<dbReference type="InterPro" id="IPR006680">
    <property type="entry name" value="Amidohydro-rel"/>
</dbReference>
<comment type="caution">
    <text evidence="2">The sequence shown here is derived from an EMBL/GenBank/DDBJ whole genome shotgun (WGS) entry which is preliminary data.</text>
</comment>
<reference evidence="2 3" key="1">
    <citation type="submission" date="2024-02" db="EMBL/GenBank/DDBJ databases">
        <title>A novel Gemmatimonadota bacterium.</title>
        <authorList>
            <person name="Du Z.-J."/>
            <person name="Ye Y.-Q."/>
        </authorList>
    </citation>
    <scope>NUCLEOTIDE SEQUENCE [LARGE SCALE GENOMIC DNA]</scope>
    <source>
        <strain evidence="2 3">DH-20</strain>
    </source>
</reference>
<dbReference type="Gene3D" id="3.30.110.90">
    <property type="entry name" value="Amidohydrolase"/>
    <property type="match status" value="1"/>
</dbReference>
<dbReference type="Gene3D" id="2.30.40.10">
    <property type="entry name" value="Urease, subunit C, domain 1"/>
    <property type="match status" value="1"/>
</dbReference>
<dbReference type="Gene3D" id="2.120.10.30">
    <property type="entry name" value="TolB, C-terminal domain"/>
    <property type="match status" value="2"/>
</dbReference>
<dbReference type="Proteomes" id="UP001484239">
    <property type="component" value="Unassembled WGS sequence"/>
</dbReference>
<keyword evidence="3" id="KW-1185">Reference proteome</keyword>
<dbReference type="InterPro" id="IPR051781">
    <property type="entry name" value="Metallo-dep_Hydrolase"/>
</dbReference>
<name>A0ABU9EDC2_9BACT</name>
<dbReference type="SUPFAM" id="SSF51556">
    <property type="entry name" value="Metallo-dependent hydrolases"/>
    <property type="match status" value="1"/>
</dbReference>
<sequence>MFEGIGVERHRLRIVLSIGLGSVLPFAGAETSAAQTSGAGDPATETVHVEIGARSPAPSPDGSTLAISVLGDIFLVPIEGGEAAPVTRGQSWDRHPAWSPDGRFLAYSEHLQGGSRLLMRTMATGLHQIVLDTRSDGGGEILQIDFSPDGDFLYFVRQMSQYDAHLWRVRPDGSDLEQLTFTQGWHEWSFALSPDGRELLLETGRYEGTDLFVMDLESRSPVRITDTPERELGVAWSPDGGTRAWIESMDGVDRVMVSTGGAPAREVTRFPYGQSELVFEPGGDLILANARRLHRIDPATGESTPLPVSAPFERAADPPDDLVITNVRLFPATGGDALIEGAHVVVTDGRISAVGTGPVEAPPGVPVIEGNGRTLLPGLMDNHRHYWQSTQGPTLLRNGVTAVREPGVAIADGMDFKDAAALGILPSPEIYSTGPLIDGWGGYHPMVDVTIEDPAAAAPLVRALADQGVDALKAYFLLEPDVMAAVVAEAHALGLPVTGHLGVRTSLTEAMDAGMDGFSHIRIWKDLLDPAELPDGRGESLDSGVDRVSRMQVDWTRIDANGPEVGALIERLAETGTAIDPTLYVHRRQQSLRTSVSMESFDRALGGYEGMKTFVRRAVEAGVPLLAGTDNVSINNELEAYEEAGVPRARILEAATINGARWIGADDEFGTVEVGKRAHLLLVDGDPLADIRALRAVELVLKDGVVVYGAGR</sequence>
<dbReference type="InterPro" id="IPR032466">
    <property type="entry name" value="Metal_Hydrolase"/>
</dbReference>
<accession>A0ABU9EDC2</accession>
<dbReference type="PANTHER" id="PTHR43135">
    <property type="entry name" value="ALPHA-D-RIBOSE 1-METHYLPHOSPHONATE 5-TRIPHOSPHATE DIPHOSPHATASE"/>
    <property type="match status" value="1"/>
</dbReference>
<feature type="domain" description="Amidohydrolase-related" evidence="1">
    <location>
        <begin position="375"/>
        <end position="707"/>
    </location>
</feature>
<organism evidence="2 3">
    <name type="scientific">Gaopeijia maritima</name>
    <dbReference type="NCBI Taxonomy" id="3119007"/>
    <lineage>
        <taxon>Bacteria</taxon>
        <taxon>Pseudomonadati</taxon>
        <taxon>Gemmatimonadota</taxon>
        <taxon>Longimicrobiia</taxon>
        <taxon>Gaopeijiales</taxon>
        <taxon>Gaopeijiaceae</taxon>
        <taxon>Gaopeijia</taxon>
    </lineage>
</organism>
<dbReference type="InterPro" id="IPR011659">
    <property type="entry name" value="WD40"/>
</dbReference>
<dbReference type="EMBL" id="JBBHLI010000014">
    <property type="protein sequence ID" value="MEK9502755.1"/>
    <property type="molecule type" value="Genomic_DNA"/>
</dbReference>
<dbReference type="RefSeq" id="WP_405283682.1">
    <property type="nucleotide sequence ID" value="NZ_CP144380.1"/>
</dbReference>
<gene>
    <name evidence="2" type="ORF">WI372_17295</name>
</gene>
<dbReference type="SUPFAM" id="SSF82171">
    <property type="entry name" value="DPP6 N-terminal domain-like"/>
    <property type="match status" value="1"/>
</dbReference>
<evidence type="ECO:0000313" key="2">
    <source>
        <dbReference type="EMBL" id="MEK9502755.1"/>
    </source>
</evidence>
<dbReference type="Gene3D" id="3.40.50.10910">
    <property type="entry name" value="Amidohydrolase"/>
    <property type="match status" value="1"/>
</dbReference>
<dbReference type="InterPro" id="IPR011042">
    <property type="entry name" value="6-blade_b-propeller_TolB-like"/>
</dbReference>
<dbReference type="Pfam" id="PF01979">
    <property type="entry name" value="Amidohydro_1"/>
    <property type="match status" value="1"/>
</dbReference>
<dbReference type="Pfam" id="PF07676">
    <property type="entry name" value="PD40"/>
    <property type="match status" value="2"/>
</dbReference>
<dbReference type="PANTHER" id="PTHR43135:SF3">
    <property type="entry name" value="ALPHA-D-RIBOSE 1-METHYLPHOSPHONATE 5-TRIPHOSPHATE DIPHOSPHATASE"/>
    <property type="match status" value="1"/>
</dbReference>
<protein>
    <submittedName>
        <fullName evidence="2">Amidohydrolase family protein</fullName>
    </submittedName>
</protein>
<proteinExistence type="predicted"/>
<evidence type="ECO:0000313" key="3">
    <source>
        <dbReference type="Proteomes" id="UP001484239"/>
    </source>
</evidence>
<dbReference type="Gene3D" id="1.20.58.520">
    <property type="entry name" value="Amidohydrolase"/>
    <property type="match status" value="1"/>
</dbReference>
<evidence type="ECO:0000259" key="1">
    <source>
        <dbReference type="Pfam" id="PF01979"/>
    </source>
</evidence>
<dbReference type="SUPFAM" id="SSF51338">
    <property type="entry name" value="Composite domain of metallo-dependent hydrolases"/>
    <property type="match status" value="1"/>
</dbReference>
<dbReference type="InterPro" id="IPR011059">
    <property type="entry name" value="Metal-dep_hydrolase_composite"/>
</dbReference>